<dbReference type="AlphaFoldDB" id="A0A135LMC4"/>
<dbReference type="OrthoDB" id="4256107at2759"/>
<accession>A0A135LMC4</accession>
<evidence type="ECO:0000313" key="2">
    <source>
        <dbReference type="Proteomes" id="UP000070168"/>
    </source>
</evidence>
<protein>
    <submittedName>
        <fullName evidence="1">Uncharacterized protein</fullName>
    </submittedName>
</protein>
<proteinExistence type="predicted"/>
<dbReference type="RefSeq" id="XP_040648651.1">
    <property type="nucleotide sequence ID" value="XM_040793796.1"/>
</dbReference>
<keyword evidence="2" id="KW-1185">Reference proteome</keyword>
<dbReference type="EMBL" id="LHQR01000048">
    <property type="protein sequence ID" value="KXG50115.1"/>
    <property type="molecule type" value="Genomic_DNA"/>
</dbReference>
<evidence type="ECO:0000313" key="1">
    <source>
        <dbReference type="EMBL" id="KXG50115.1"/>
    </source>
</evidence>
<sequence>MSLPIPVTEDRTLQGRWVELPGGVVANKLGTSSVVAIFNRERVWVCNLTSDQDRIDLVNGMYEQSRVLFHNREVEVWIVYAEQNWVQGQRIVAFFEQRVPATCIFKQVYRGPSFLEEGAQVLVKKLVDGTVVAAVGRQDGVGSHVLLQDRTTAVSTEIGIRFV</sequence>
<gene>
    <name evidence="1" type="ORF">PGRI_060820</name>
</gene>
<organism evidence="1 2">
    <name type="scientific">Penicillium patulum</name>
    <name type="common">Penicillium griseofulvum</name>
    <dbReference type="NCBI Taxonomy" id="5078"/>
    <lineage>
        <taxon>Eukaryota</taxon>
        <taxon>Fungi</taxon>
        <taxon>Dikarya</taxon>
        <taxon>Ascomycota</taxon>
        <taxon>Pezizomycotina</taxon>
        <taxon>Eurotiomycetes</taxon>
        <taxon>Eurotiomycetidae</taxon>
        <taxon>Eurotiales</taxon>
        <taxon>Aspergillaceae</taxon>
        <taxon>Penicillium</taxon>
    </lineage>
</organism>
<dbReference type="GeneID" id="63709096"/>
<name>A0A135LMC4_PENPA</name>
<comment type="caution">
    <text evidence="1">The sequence shown here is derived from an EMBL/GenBank/DDBJ whole genome shotgun (WGS) entry which is preliminary data.</text>
</comment>
<reference evidence="1 2" key="1">
    <citation type="journal article" date="2016" name="BMC Genomics">
        <title>Genome sequencing and secondary metabolism of the postharvest pathogen Penicillium griseofulvum.</title>
        <authorList>
            <person name="Banani H."/>
            <person name="Marcet-Houben M."/>
            <person name="Ballester A.R."/>
            <person name="Abbruscato P."/>
            <person name="Gonzalez-Candelas L."/>
            <person name="Gabaldon T."/>
            <person name="Spadaro D."/>
        </authorList>
    </citation>
    <scope>NUCLEOTIDE SEQUENCE [LARGE SCALE GENOMIC DNA]</scope>
    <source>
        <strain evidence="1 2">PG3</strain>
    </source>
</reference>
<dbReference type="Proteomes" id="UP000070168">
    <property type="component" value="Unassembled WGS sequence"/>
</dbReference>